<evidence type="ECO:0000256" key="1">
    <source>
        <dbReference type="SAM" id="MobiDB-lite"/>
    </source>
</evidence>
<proteinExistence type="predicted"/>
<evidence type="ECO:0000313" key="2">
    <source>
        <dbReference type="EMBL" id="GAC67652.1"/>
    </source>
</evidence>
<sequence>MELQCDEFGADAVGIGAEPAGRDDVVAAVPAIGLGHPESEWDAGQFVGALVNPVDDHCGGDGDEDEEGDRESCHDMKYAPTKIRLPVA</sequence>
<accession>M0QJN9</accession>
<feature type="region of interest" description="Disordered" evidence="1">
    <location>
        <begin position="57"/>
        <end position="77"/>
    </location>
</feature>
<gene>
    <name evidence="2" type="ORF">GS4_08_02370</name>
</gene>
<name>M0QJN9_9ACTN</name>
<dbReference type="EMBL" id="BANX01000008">
    <property type="protein sequence ID" value="GAC67652.1"/>
    <property type="molecule type" value="Genomic_DNA"/>
</dbReference>
<evidence type="ECO:0000313" key="3">
    <source>
        <dbReference type="Proteomes" id="UP000011666"/>
    </source>
</evidence>
<protein>
    <submittedName>
        <fullName evidence="2">Uncharacterized protein</fullName>
    </submittedName>
</protein>
<comment type="caution">
    <text evidence="2">The sequence shown here is derived from an EMBL/GenBank/DDBJ whole genome shotgun (WGS) entry which is preliminary data.</text>
</comment>
<organism evidence="2 3">
    <name type="scientific">Gordonia soli NBRC 108243</name>
    <dbReference type="NCBI Taxonomy" id="1223545"/>
    <lineage>
        <taxon>Bacteria</taxon>
        <taxon>Bacillati</taxon>
        <taxon>Actinomycetota</taxon>
        <taxon>Actinomycetes</taxon>
        <taxon>Mycobacteriales</taxon>
        <taxon>Gordoniaceae</taxon>
        <taxon>Gordonia</taxon>
    </lineage>
</organism>
<dbReference type="STRING" id="1223545.GS4_08_02370"/>
<reference evidence="2 3" key="1">
    <citation type="submission" date="2013-01" db="EMBL/GenBank/DDBJ databases">
        <title>Whole genome shotgun sequence of Gordonia soli NBRC 108243.</title>
        <authorList>
            <person name="Isaki-Nakamura S."/>
            <person name="Hosoyama A."/>
            <person name="Tsuchikane K."/>
            <person name="Ando Y."/>
            <person name="Baba S."/>
            <person name="Ohji S."/>
            <person name="Hamada M."/>
            <person name="Tamura T."/>
            <person name="Yamazoe A."/>
            <person name="Yamazaki S."/>
            <person name="Fujita N."/>
        </authorList>
    </citation>
    <scope>NUCLEOTIDE SEQUENCE [LARGE SCALE GENOMIC DNA]</scope>
    <source>
        <strain evidence="2 3">NBRC 108243</strain>
    </source>
</reference>
<keyword evidence="3" id="KW-1185">Reference proteome</keyword>
<dbReference type="Proteomes" id="UP000011666">
    <property type="component" value="Unassembled WGS sequence"/>
</dbReference>
<dbReference type="AlphaFoldDB" id="M0QJN9"/>